<dbReference type="PANTHER" id="PTHR43808">
    <property type="entry name" value="ACETYLORNITHINE DEACETYLASE"/>
    <property type="match status" value="1"/>
</dbReference>
<proteinExistence type="predicted"/>
<reference evidence="1 2" key="1">
    <citation type="submission" date="2020-08" db="EMBL/GenBank/DDBJ databases">
        <title>Cohnella phylogeny.</title>
        <authorList>
            <person name="Dunlap C."/>
        </authorList>
    </citation>
    <scope>NUCLEOTIDE SEQUENCE [LARGE SCALE GENOMIC DNA]</scope>
    <source>
        <strain evidence="1 2">DSM 25239</strain>
    </source>
</reference>
<dbReference type="RefSeq" id="WP_185139365.1">
    <property type="nucleotide sequence ID" value="NZ_JACJVR010000128.1"/>
</dbReference>
<accession>A0A841UB06</accession>
<comment type="caution">
    <text evidence="1">The sequence shown here is derived from an EMBL/GenBank/DDBJ whole genome shotgun (WGS) entry which is preliminary data.</text>
</comment>
<sequence>MTPRNSDSSKEKAAITERKSLTFEEAAALIRAHVDRQELIDLILELGNIRSLPGFEKDAGDYVYAWMEKEGFSPKRIGMVPDRFNVIGRMGGSDPANGRNLLFTSHLDTEAPQYNWRDSWKYRPGGSVDDPGWIRAELKDGVFSGHPVENDRGPMACFLIGAKALKRAGLVLNGHLYLTACPAEIGPEHVEEFQGSIYHGKEIGAQYMMTHGGVAPDFAVAAEGTDFGITWVSCGYANFRVDIYGQDVFTPLLTHPPRLRDHPSALVLASPLIEAVQRWAAGYEERHVYLSAGGTAVPKVQIVAIRGGDPHIMGGGSEVCSLYLEVGLTPAQAIADVQRELEAVLAEERFEGRIEPIVYRQGFAADERKVRPLRDAIDAASRSSGKGGAEIGHSVYSSMWRDHNVFNMFGIPAATYGPRRFRPSVDDMVDAAVIYGATAWLVCNGIREGIE</sequence>
<gene>
    <name evidence="1" type="ORF">H7B90_28860</name>
</gene>
<evidence type="ECO:0000313" key="2">
    <source>
        <dbReference type="Proteomes" id="UP000553776"/>
    </source>
</evidence>
<keyword evidence="2" id="KW-1185">Reference proteome</keyword>
<dbReference type="Gene3D" id="3.40.630.10">
    <property type="entry name" value="Zn peptidases"/>
    <property type="match status" value="2"/>
</dbReference>
<dbReference type="InterPro" id="IPR050072">
    <property type="entry name" value="Peptidase_M20A"/>
</dbReference>
<name>A0A841UB06_9BACL</name>
<dbReference type="SUPFAM" id="SSF53187">
    <property type="entry name" value="Zn-dependent exopeptidases"/>
    <property type="match status" value="1"/>
</dbReference>
<dbReference type="EMBL" id="JACJVR010000128">
    <property type="protein sequence ID" value="MBB6695413.1"/>
    <property type="molecule type" value="Genomic_DNA"/>
</dbReference>
<dbReference type="AlphaFoldDB" id="A0A841UB06"/>
<protein>
    <submittedName>
        <fullName evidence="1">Peptidase M20</fullName>
    </submittedName>
</protein>
<organism evidence="1 2">
    <name type="scientific">Cohnella xylanilytica</name>
    <dbReference type="NCBI Taxonomy" id="557555"/>
    <lineage>
        <taxon>Bacteria</taxon>
        <taxon>Bacillati</taxon>
        <taxon>Bacillota</taxon>
        <taxon>Bacilli</taxon>
        <taxon>Bacillales</taxon>
        <taxon>Paenibacillaceae</taxon>
        <taxon>Cohnella</taxon>
    </lineage>
</organism>
<dbReference type="Proteomes" id="UP000553776">
    <property type="component" value="Unassembled WGS sequence"/>
</dbReference>
<evidence type="ECO:0000313" key="1">
    <source>
        <dbReference type="EMBL" id="MBB6695413.1"/>
    </source>
</evidence>